<sequence length="131" mass="14481">DAQVASQYINNHEAFLETARFWTDCYAKPKPNGGAPLEPLQGTQAQAQGHDQAARPSNGSNAPTGSYLQHPSGHPESQRVVAEVLSEEEIIKRRKVQDLVDMGFQPDIARTFLIRANWRTEVALEDLLNSA</sequence>
<dbReference type="Proteomes" id="UP000780801">
    <property type="component" value="Unassembled WGS sequence"/>
</dbReference>
<dbReference type="InterPro" id="IPR015940">
    <property type="entry name" value="UBA"/>
</dbReference>
<dbReference type="OrthoDB" id="9993688at2759"/>
<comment type="caution">
    <text evidence="3">The sequence shown here is derived from an EMBL/GenBank/DDBJ whole genome shotgun (WGS) entry which is preliminary data.</text>
</comment>
<feature type="compositionally biased region" description="Polar residues" evidence="1">
    <location>
        <begin position="41"/>
        <end position="69"/>
    </location>
</feature>
<organism evidence="3 4">
    <name type="scientific">Lunasporangiospora selenospora</name>
    <dbReference type="NCBI Taxonomy" id="979761"/>
    <lineage>
        <taxon>Eukaryota</taxon>
        <taxon>Fungi</taxon>
        <taxon>Fungi incertae sedis</taxon>
        <taxon>Mucoromycota</taxon>
        <taxon>Mortierellomycotina</taxon>
        <taxon>Mortierellomycetes</taxon>
        <taxon>Mortierellales</taxon>
        <taxon>Mortierellaceae</taxon>
        <taxon>Lunasporangiospora</taxon>
    </lineage>
</organism>
<feature type="region of interest" description="Disordered" evidence="1">
    <location>
        <begin position="27"/>
        <end position="79"/>
    </location>
</feature>
<evidence type="ECO:0000313" key="4">
    <source>
        <dbReference type="Proteomes" id="UP000780801"/>
    </source>
</evidence>
<name>A0A9P6KB42_9FUNG</name>
<evidence type="ECO:0000313" key="3">
    <source>
        <dbReference type="EMBL" id="KAF9578381.1"/>
    </source>
</evidence>
<dbReference type="AlphaFoldDB" id="A0A9P6KB42"/>
<proteinExistence type="predicted"/>
<dbReference type="Gene3D" id="1.10.8.10">
    <property type="entry name" value="DNA helicase RuvA subunit, C-terminal domain"/>
    <property type="match status" value="1"/>
</dbReference>
<dbReference type="SUPFAM" id="SSF46934">
    <property type="entry name" value="UBA-like"/>
    <property type="match status" value="1"/>
</dbReference>
<reference evidence="3" key="1">
    <citation type="journal article" date="2020" name="Fungal Divers.">
        <title>Resolving the Mortierellaceae phylogeny through synthesis of multi-gene phylogenetics and phylogenomics.</title>
        <authorList>
            <person name="Vandepol N."/>
            <person name="Liber J."/>
            <person name="Desiro A."/>
            <person name="Na H."/>
            <person name="Kennedy M."/>
            <person name="Barry K."/>
            <person name="Grigoriev I.V."/>
            <person name="Miller A.N."/>
            <person name="O'Donnell K."/>
            <person name="Stajich J.E."/>
            <person name="Bonito G."/>
        </authorList>
    </citation>
    <scope>NUCLEOTIDE SEQUENCE</scope>
    <source>
        <strain evidence="3">KOD1015</strain>
    </source>
</reference>
<accession>A0A9P6KB42</accession>
<feature type="non-terminal residue" evidence="3">
    <location>
        <position position="1"/>
    </location>
</feature>
<keyword evidence="4" id="KW-1185">Reference proteome</keyword>
<evidence type="ECO:0000256" key="1">
    <source>
        <dbReference type="SAM" id="MobiDB-lite"/>
    </source>
</evidence>
<feature type="domain" description="UBA" evidence="2">
    <location>
        <begin position="85"/>
        <end position="130"/>
    </location>
</feature>
<evidence type="ECO:0000259" key="2">
    <source>
        <dbReference type="PROSITE" id="PS50030"/>
    </source>
</evidence>
<dbReference type="PROSITE" id="PS50030">
    <property type="entry name" value="UBA"/>
    <property type="match status" value="1"/>
</dbReference>
<dbReference type="InterPro" id="IPR009060">
    <property type="entry name" value="UBA-like_sf"/>
</dbReference>
<gene>
    <name evidence="3" type="ORF">BGW38_005850</name>
</gene>
<protein>
    <recommendedName>
        <fullName evidence="2">UBA domain-containing protein</fullName>
    </recommendedName>
</protein>
<dbReference type="EMBL" id="JAABOA010003711">
    <property type="protein sequence ID" value="KAF9578381.1"/>
    <property type="molecule type" value="Genomic_DNA"/>
</dbReference>